<dbReference type="RefSeq" id="WP_008110124.1">
    <property type="nucleotide sequence ID" value="NZ_FOSD01000006.1"/>
</dbReference>
<accession>A0A1I3YYM6</accession>
<dbReference type="EMBL" id="FOSD01000006">
    <property type="protein sequence ID" value="SFK36967.1"/>
    <property type="molecule type" value="Genomic_DNA"/>
</dbReference>
<dbReference type="Pfam" id="PF00440">
    <property type="entry name" value="TetR_N"/>
    <property type="match status" value="1"/>
</dbReference>
<keyword evidence="5" id="KW-1185">Reference proteome</keyword>
<evidence type="ECO:0000256" key="2">
    <source>
        <dbReference type="PROSITE-ProRule" id="PRU00335"/>
    </source>
</evidence>
<proteinExistence type="predicted"/>
<dbReference type="SUPFAM" id="SSF46689">
    <property type="entry name" value="Homeodomain-like"/>
    <property type="match status" value="1"/>
</dbReference>
<evidence type="ECO:0000256" key="1">
    <source>
        <dbReference type="ARBA" id="ARBA00023125"/>
    </source>
</evidence>
<name>A0A1I3YYM6_9GAMM</name>
<organism evidence="4 5">
    <name type="scientific">Candidatus Pantoea symbiotica</name>
    <dbReference type="NCBI Taxonomy" id="1884370"/>
    <lineage>
        <taxon>Bacteria</taxon>
        <taxon>Pseudomonadati</taxon>
        <taxon>Pseudomonadota</taxon>
        <taxon>Gammaproteobacteria</taxon>
        <taxon>Enterobacterales</taxon>
        <taxon>Erwiniaceae</taxon>
        <taxon>Pantoea</taxon>
    </lineage>
</organism>
<dbReference type="InterPro" id="IPR001647">
    <property type="entry name" value="HTH_TetR"/>
</dbReference>
<protein>
    <submittedName>
        <fullName evidence="4">Transcriptional regulator, TetR family</fullName>
    </submittedName>
</protein>
<feature type="DNA-binding region" description="H-T-H motif" evidence="2">
    <location>
        <begin position="33"/>
        <end position="52"/>
    </location>
</feature>
<dbReference type="PROSITE" id="PS50977">
    <property type="entry name" value="HTH_TETR_2"/>
    <property type="match status" value="1"/>
</dbReference>
<evidence type="ECO:0000259" key="3">
    <source>
        <dbReference type="PROSITE" id="PS50977"/>
    </source>
</evidence>
<evidence type="ECO:0000313" key="4">
    <source>
        <dbReference type="EMBL" id="SFK36967.1"/>
    </source>
</evidence>
<gene>
    <name evidence="4" type="ORF">SAMN05518863_106281</name>
</gene>
<feature type="domain" description="HTH tetR-type" evidence="3">
    <location>
        <begin position="11"/>
        <end position="70"/>
    </location>
</feature>
<reference evidence="4 5" key="1">
    <citation type="submission" date="2016-10" db="EMBL/GenBank/DDBJ databases">
        <authorList>
            <person name="Varghese N."/>
            <person name="Submissions S."/>
        </authorList>
    </citation>
    <scope>NUCLEOTIDE SEQUENCE [LARGE SCALE GENOMIC DNA]</scope>
    <source>
        <strain evidence="4 5">YR512</strain>
    </source>
</reference>
<keyword evidence="1 2" id="KW-0238">DNA-binding</keyword>
<sequence length="206" mass="23285">MTGKPMRSDTERNRKNLIQAAARLFERSETPISMTEIAAEAGVSVATAYRQFTSVEEVLNAYRQDVGQLLLDYSLEQSCSGLLKLEKVSRYWIKLVRERGAAMVPMRNRRGYLERLWEGAEYLLVQADALRPALREAMEEMELPDIGDKAVFLWNILFDPREIFDLLDTVGLTEKQVGTQLMSVLVGGLRGFATANEFTAEASRSK</sequence>
<dbReference type="Proteomes" id="UP000198841">
    <property type="component" value="Unassembled WGS sequence"/>
</dbReference>
<dbReference type="Gene3D" id="1.10.357.10">
    <property type="entry name" value="Tetracycline Repressor, domain 2"/>
    <property type="match status" value="1"/>
</dbReference>
<dbReference type="InterPro" id="IPR009057">
    <property type="entry name" value="Homeodomain-like_sf"/>
</dbReference>
<evidence type="ECO:0000313" key="5">
    <source>
        <dbReference type="Proteomes" id="UP000198841"/>
    </source>
</evidence>
<comment type="caution">
    <text evidence="4">The sequence shown here is derived from an EMBL/GenBank/DDBJ whole genome shotgun (WGS) entry which is preliminary data.</text>
</comment>